<organism evidence="1 2">
    <name type="scientific">Brachionus plicatilis</name>
    <name type="common">Marine rotifer</name>
    <name type="synonym">Brachionus muelleri</name>
    <dbReference type="NCBI Taxonomy" id="10195"/>
    <lineage>
        <taxon>Eukaryota</taxon>
        <taxon>Metazoa</taxon>
        <taxon>Spiralia</taxon>
        <taxon>Gnathifera</taxon>
        <taxon>Rotifera</taxon>
        <taxon>Eurotatoria</taxon>
        <taxon>Monogononta</taxon>
        <taxon>Pseudotrocha</taxon>
        <taxon>Ploima</taxon>
        <taxon>Brachionidae</taxon>
        <taxon>Brachionus</taxon>
    </lineage>
</organism>
<protein>
    <submittedName>
        <fullName evidence="1">RNA-directed DNA polymerase from mobile element jockey-like</fullName>
    </submittedName>
</protein>
<sequence length="109" mass="12665">MAKKTNMKNITFFNDLTINPFLLTPAVNVLAKNKRDLCHKNQASKWKIRSLVLEYKKCREDVKRICRSTIRYYESELASDKNNPKRLFAYINSKHGTKVEITSIIDGKG</sequence>
<keyword evidence="1" id="KW-0695">RNA-directed DNA polymerase</keyword>
<dbReference type="EMBL" id="REGN01002545">
    <property type="protein sequence ID" value="RNA27418.1"/>
    <property type="molecule type" value="Genomic_DNA"/>
</dbReference>
<dbReference type="GO" id="GO:0003964">
    <property type="term" value="F:RNA-directed DNA polymerase activity"/>
    <property type="evidence" value="ECO:0007669"/>
    <property type="project" value="UniProtKB-KW"/>
</dbReference>
<proteinExistence type="predicted"/>
<keyword evidence="2" id="KW-1185">Reference proteome</keyword>
<reference evidence="1 2" key="1">
    <citation type="journal article" date="2018" name="Sci. Rep.">
        <title>Genomic signatures of local adaptation to the degree of environmental predictability in rotifers.</title>
        <authorList>
            <person name="Franch-Gras L."/>
            <person name="Hahn C."/>
            <person name="Garcia-Roger E.M."/>
            <person name="Carmona M.J."/>
            <person name="Serra M."/>
            <person name="Gomez A."/>
        </authorList>
    </citation>
    <scope>NUCLEOTIDE SEQUENCE [LARGE SCALE GENOMIC DNA]</scope>
    <source>
        <strain evidence="1">HYR1</strain>
    </source>
</reference>
<evidence type="ECO:0000313" key="2">
    <source>
        <dbReference type="Proteomes" id="UP000276133"/>
    </source>
</evidence>
<name>A0A3M7RVP0_BRAPC</name>
<keyword evidence="1" id="KW-0548">Nucleotidyltransferase</keyword>
<keyword evidence="1" id="KW-0808">Transferase</keyword>
<gene>
    <name evidence="1" type="ORF">BpHYR1_007395</name>
</gene>
<accession>A0A3M7RVP0</accession>
<dbReference type="Proteomes" id="UP000276133">
    <property type="component" value="Unassembled WGS sequence"/>
</dbReference>
<comment type="caution">
    <text evidence="1">The sequence shown here is derived from an EMBL/GenBank/DDBJ whole genome shotgun (WGS) entry which is preliminary data.</text>
</comment>
<evidence type="ECO:0000313" key="1">
    <source>
        <dbReference type="EMBL" id="RNA27418.1"/>
    </source>
</evidence>
<dbReference type="AlphaFoldDB" id="A0A3M7RVP0"/>